<keyword evidence="3" id="KW-0808">Transferase</keyword>
<dbReference type="GO" id="GO:0016757">
    <property type="term" value="F:glycosyltransferase activity"/>
    <property type="evidence" value="ECO:0007669"/>
    <property type="project" value="UniProtKB-KW"/>
</dbReference>
<reference evidence="4 5" key="1">
    <citation type="submission" date="2023-10" db="EMBL/GenBank/DDBJ databases">
        <authorList>
            <person name="Maclean D."/>
            <person name="Macfadyen A."/>
        </authorList>
    </citation>
    <scope>NUCLEOTIDE SEQUENCE [LARGE SCALE GENOMIC DNA]</scope>
</reference>
<dbReference type="Proteomes" id="UP001314263">
    <property type="component" value="Unassembled WGS sequence"/>
</dbReference>
<organism evidence="4 5">
    <name type="scientific">Coccomyxa viridis</name>
    <dbReference type="NCBI Taxonomy" id="1274662"/>
    <lineage>
        <taxon>Eukaryota</taxon>
        <taxon>Viridiplantae</taxon>
        <taxon>Chlorophyta</taxon>
        <taxon>core chlorophytes</taxon>
        <taxon>Trebouxiophyceae</taxon>
        <taxon>Trebouxiophyceae incertae sedis</taxon>
        <taxon>Coccomyxaceae</taxon>
        <taxon>Coccomyxa</taxon>
    </lineage>
</organism>
<evidence type="ECO:0000256" key="3">
    <source>
        <dbReference type="ARBA" id="ARBA00022679"/>
    </source>
</evidence>
<proteinExistence type="inferred from homology"/>
<comment type="similarity">
    <text evidence="1">Belongs to the glycosyltransferase 34 family.</text>
</comment>
<keyword evidence="5" id="KW-1185">Reference proteome</keyword>
<evidence type="ECO:0000313" key="4">
    <source>
        <dbReference type="EMBL" id="CAK0733164.1"/>
    </source>
</evidence>
<dbReference type="GO" id="GO:0016020">
    <property type="term" value="C:membrane"/>
    <property type="evidence" value="ECO:0007669"/>
    <property type="project" value="InterPro"/>
</dbReference>
<dbReference type="AlphaFoldDB" id="A0AAV1HR67"/>
<accession>A0AAV1HR67</accession>
<evidence type="ECO:0000256" key="1">
    <source>
        <dbReference type="ARBA" id="ARBA00005664"/>
    </source>
</evidence>
<dbReference type="EMBL" id="CAUYUE010000001">
    <property type="protein sequence ID" value="CAK0733164.1"/>
    <property type="molecule type" value="Genomic_DNA"/>
</dbReference>
<protein>
    <submittedName>
        <fullName evidence="4">Uncharacterized protein</fullName>
    </submittedName>
</protein>
<name>A0AAV1HR67_9CHLO</name>
<evidence type="ECO:0000256" key="2">
    <source>
        <dbReference type="ARBA" id="ARBA00022676"/>
    </source>
</evidence>
<dbReference type="Pfam" id="PF05637">
    <property type="entry name" value="Glyco_transf_34"/>
    <property type="match status" value="1"/>
</dbReference>
<evidence type="ECO:0000313" key="5">
    <source>
        <dbReference type="Proteomes" id="UP001314263"/>
    </source>
</evidence>
<comment type="caution">
    <text evidence="4">The sequence shown here is derived from an EMBL/GenBank/DDBJ whole genome shotgun (WGS) entry which is preliminary data.</text>
</comment>
<gene>
    <name evidence="4" type="ORF">CVIRNUC_000235</name>
</gene>
<dbReference type="InterPro" id="IPR029044">
    <property type="entry name" value="Nucleotide-diphossugar_trans"/>
</dbReference>
<sequence>MQDNRYHVANDSSIGELQTEGMHFYDAAFHINRLYAKRHGYVFLYQVPTKDAAFDRHPSWMKLQMIREKLECCCQWALYMDSDSFLVMRNHALSLEGWMGQQQTEDLTLLLGNMYPYSEADLRPGFDPVAVISENTPYLAASYFCAGNLLFTRTKQSYEILDYWFNVTIQMDSSAAHDHPWEQFNLNKFVFPRYSSSFWVAPGEVWNSKHGEFIRHLWHPYGDEFRTDETVKQLKEVLLHDNN</sequence>
<dbReference type="InterPro" id="IPR008630">
    <property type="entry name" value="Glyco_trans_34"/>
</dbReference>
<dbReference type="Gene3D" id="3.90.550.10">
    <property type="entry name" value="Spore Coat Polysaccharide Biosynthesis Protein SpsA, Chain A"/>
    <property type="match status" value="1"/>
</dbReference>
<keyword evidence="2" id="KW-0328">Glycosyltransferase</keyword>